<name>M7P0Y6_9GAMM</name>
<organism evidence="3 4">
    <name type="scientific">Methylophaga lonarensis MPL</name>
    <dbReference type="NCBI Taxonomy" id="1286106"/>
    <lineage>
        <taxon>Bacteria</taxon>
        <taxon>Pseudomonadati</taxon>
        <taxon>Pseudomonadota</taxon>
        <taxon>Gammaproteobacteria</taxon>
        <taxon>Thiotrichales</taxon>
        <taxon>Piscirickettsiaceae</taxon>
        <taxon>Methylophaga</taxon>
    </lineage>
</organism>
<comment type="similarity">
    <text evidence="1">Belongs to the GSP E family.</text>
</comment>
<dbReference type="eggNOG" id="COG5008">
    <property type="taxonomic scope" value="Bacteria"/>
</dbReference>
<dbReference type="Gene3D" id="3.40.50.300">
    <property type="entry name" value="P-loop containing nucleotide triphosphate hydrolases"/>
    <property type="match status" value="1"/>
</dbReference>
<dbReference type="GO" id="GO:0005524">
    <property type="term" value="F:ATP binding"/>
    <property type="evidence" value="ECO:0007669"/>
    <property type="project" value="InterPro"/>
</dbReference>
<dbReference type="InterPro" id="IPR050921">
    <property type="entry name" value="T4SS_GSP_E_ATPase"/>
</dbReference>
<feature type="domain" description="Bacterial type II secretion system protein E" evidence="2">
    <location>
        <begin position="5"/>
        <end position="273"/>
    </location>
</feature>
<dbReference type="PANTHER" id="PTHR30486:SF12">
    <property type="entry name" value="TYPE IV PILUS ATPASE PILU"/>
    <property type="match status" value="1"/>
</dbReference>
<accession>M7P0Y6</accession>
<evidence type="ECO:0000313" key="3">
    <source>
        <dbReference type="EMBL" id="EMR13151.1"/>
    </source>
</evidence>
<dbReference type="InterPro" id="IPR006321">
    <property type="entry name" value="PilT/PilU"/>
</dbReference>
<gene>
    <name evidence="3" type="ORF">MPL1_06602</name>
</gene>
<dbReference type="AlphaFoldDB" id="M7P0Y6"/>
<dbReference type="Proteomes" id="UP000012019">
    <property type="component" value="Unassembled WGS sequence"/>
</dbReference>
<keyword evidence="4" id="KW-1185">Reference proteome</keyword>
<dbReference type="Gene3D" id="3.30.450.90">
    <property type="match status" value="1"/>
</dbReference>
<evidence type="ECO:0000259" key="2">
    <source>
        <dbReference type="Pfam" id="PF00437"/>
    </source>
</evidence>
<dbReference type="InterPro" id="IPR001482">
    <property type="entry name" value="T2SS/T4SS_dom"/>
</dbReference>
<dbReference type="Pfam" id="PF00437">
    <property type="entry name" value="T2SSE"/>
    <property type="match status" value="1"/>
</dbReference>
<dbReference type="SUPFAM" id="SSF52540">
    <property type="entry name" value="P-loop containing nucleoside triphosphate hydrolases"/>
    <property type="match status" value="1"/>
</dbReference>
<dbReference type="RefSeq" id="WP_009726316.1">
    <property type="nucleotide sequence ID" value="NZ_APHR01000032.1"/>
</dbReference>
<dbReference type="PATRIC" id="fig|1286106.3.peg.1327"/>
<dbReference type="GO" id="GO:0016887">
    <property type="term" value="F:ATP hydrolysis activity"/>
    <property type="evidence" value="ECO:0007669"/>
    <property type="project" value="InterPro"/>
</dbReference>
<dbReference type="EMBL" id="APHR01000032">
    <property type="protein sequence ID" value="EMR13151.1"/>
    <property type="molecule type" value="Genomic_DNA"/>
</dbReference>
<proteinExistence type="inferred from homology"/>
<evidence type="ECO:0000313" key="4">
    <source>
        <dbReference type="Proteomes" id="UP000012019"/>
    </source>
</evidence>
<evidence type="ECO:0000256" key="1">
    <source>
        <dbReference type="ARBA" id="ARBA00006611"/>
    </source>
</evidence>
<dbReference type="FunFam" id="3.40.50.300:FF:001116">
    <property type="entry name" value="Type IV pili twitching motility protein PilT"/>
    <property type="match status" value="1"/>
</dbReference>
<comment type="caution">
    <text evidence="3">The sequence shown here is derived from an EMBL/GenBank/DDBJ whole genome shotgun (WGS) entry which is preliminary data.</text>
</comment>
<sequence>MDIITILKAATKHGASDIFITSGRPATLKVSGRMATLSQDPLNDEQARELVLSTMTDEQKKIFEREKECNYAIDTKGAGRFRVSAYYQRSRIAMVLRLVKDTIPTIEELHVPEIIKELAMTKRGLVIFVGATGSGKSTTLAAMIGYRNQNSTGHILTIEDPIEFDHKHASCVVTQREVGIDTESYDIALKNSLRQAPDVIMIGEIRSRDTMDYGVAFAETGHLCLSTLHANNANQAMDRIINFFPEDRHKQLFLDLSLNLKAVVAQRLIRKKDGSGLTVAVEVMLNTPLIGSLIEKGRVSEIKDVMKRSTELGMQTFDQAVYDLYKAGEITYEDALKNADSANEVRLMIKLGAEAGELPQDPDMPTLAIEVDDNSVIGRI</sequence>
<dbReference type="CDD" id="cd01131">
    <property type="entry name" value="PilT"/>
    <property type="match status" value="1"/>
</dbReference>
<reference evidence="3 4" key="1">
    <citation type="journal article" date="2013" name="Genome Announc.">
        <title>Draft Genome Sequence of Methylophaga lonarensis MPLT, a Haloalkaliphilic (Non-Methane-Utilizing) Methylotroph.</title>
        <authorList>
            <person name="Shetty S.A."/>
            <person name="Marathe N.P."/>
            <person name="Munot H."/>
            <person name="Antony C.P."/>
            <person name="Dhotre D.P."/>
            <person name="Murrell J.C."/>
            <person name="Shouche Y.S."/>
        </authorList>
    </citation>
    <scope>NUCLEOTIDE SEQUENCE [LARGE SCALE GENOMIC DNA]</scope>
    <source>
        <strain evidence="3 4">MPL</strain>
    </source>
</reference>
<dbReference type="OrthoDB" id="6189814at2"/>
<dbReference type="NCBIfam" id="TIGR01420">
    <property type="entry name" value="pilT_fam"/>
    <property type="match status" value="1"/>
</dbReference>
<dbReference type="PANTHER" id="PTHR30486">
    <property type="entry name" value="TWITCHING MOTILITY PROTEIN PILT"/>
    <property type="match status" value="1"/>
</dbReference>
<dbReference type="STRING" id="1286106.MPL1_06602"/>
<dbReference type="InterPro" id="IPR027417">
    <property type="entry name" value="P-loop_NTPase"/>
</dbReference>
<protein>
    <submittedName>
        <fullName evidence="3">Twitching motility protein PilU</fullName>
    </submittedName>
</protein>